<dbReference type="RefSeq" id="WP_093258618.1">
    <property type="nucleotide sequence ID" value="NZ_FNKK01000002.1"/>
</dbReference>
<reference evidence="3 4" key="1">
    <citation type="submission" date="2016-10" db="EMBL/GenBank/DDBJ databases">
        <authorList>
            <person name="de Groot N.N."/>
        </authorList>
    </citation>
    <scope>NUCLEOTIDE SEQUENCE [LARGE SCALE GENOMIC DNA]</scope>
    <source>
        <strain evidence="3 4">DSM 43794</strain>
    </source>
</reference>
<evidence type="ECO:0000313" key="3">
    <source>
        <dbReference type="EMBL" id="SDQ71191.1"/>
    </source>
</evidence>
<protein>
    <submittedName>
        <fullName evidence="3">UDP-N-acetylglucosamine 2-epimerase (Non-hydrolysing)</fullName>
    </submittedName>
</protein>
<dbReference type="PANTHER" id="PTHR43174">
    <property type="entry name" value="UDP-N-ACETYLGLUCOSAMINE 2-EPIMERASE"/>
    <property type="match status" value="1"/>
</dbReference>
<keyword evidence="4" id="KW-1185">Reference proteome</keyword>
<name>A0A1H1D3S7_9ACTN</name>
<dbReference type="InterPro" id="IPR029767">
    <property type="entry name" value="WecB-like"/>
</dbReference>
<dbReference type="CDD" id="cd03786">
    <property type="entry name" value="GTB_UDP-GlcNAc_2-Epimerase"/>
    <property type="match status" value="1"/>
</dbReference>
<dbReference type="Pfam" id="PF02350">
    <property type="entry name" value="Epimerase_2"/>
    <property type="match status" value="1"/>
</dbReference>
<evidence type="ECO:0000259" key="2">
    <source>
        <dbReference type="Pfam" id="PF02350"/>
    </source>
</evidence>
<organism evidence="3 4">
    <name type="scientific">Thermostaphylospora chromogena</name>
    <dbReference type="NCBI Taxonomy" id="35622"/>
    <lineage>
        <taxon>Bacteria</taxon>
        <taxon>Bacillati</taxon>
        <taxon>Actinomycetota</taxon>
        <taxon>Actinomycetes</taxon>
        <taxon>Streptosporangiales</taxon>
        <taxon>Thermomonosporaceae</taxon>
        <taxon>Thermostaphylospora</taxon>
    </lineage>
</organism>
<gene>
    <name evidence="3" type="ORF">SAMN04489764_1809</name>
</gene>
<dbReference type="OrthoDB" id="9803238at2"/>
<proteinExistence type="inferred from homology"/>
<dbReference type="NCBIfam" id="TIGR00236">
    <property type="entry name" value="wecB"/>
    <property type="match status" value="1"/>
</dbReference>
<dbReference type="AlphaFoldDB" id="A0A1H1D3S7"/>
<comment type="similarity">
    <text evidence="1">Belongs to the UDP-N-acetylglucosamine 2-epimerase family.</text>
</comment>
<dbReference type="EMBL" id="FNKK01000002">
    <property type="protein sequence ID" value="SDQ71191.1"/>
    <property type="molecule type" value="Genomic_DNA"/>
</dbReference>
<evidence type="ECO:0000313" key="4">
    <source>
        <dbReference type="Proteomes" id="UP000217103"/>
    </source>
</evidence>
<dbReference type="Proteomes" id="UP000217103">
    <property type="component" value="Unassembled WGS sequence"/>
</dbReference>
<feature type="domain" description="UDP-N-acetylglucosamine 2-epimerase" evidence="2">
    <location>
        <begin position="48"/>
        <end position="373"/>
    </location>
</feature>
<evidence type="ECO:0000256" key="1">
    <source>
        <dbReference type="RuleBase" id="RU003513"/>
    </source>
</evidence>
<dbReference type="InterPro" id="IPR003331">
    <property type="entry name" value="UDP_GlcNAc_Epimerase_2_dom"/>
</dbReference>
<dbReference type="GO" id="GO:0016853">
    <property type="term" value="F:isomerase activity"/>
    <property type="evidence" value="ECO:0007669"/>
    <property type="project" value="UniProtKB-KW"/>
</dbReference>
<dbReference type="SUPFAM" id="SSF53756">
    <property type="entry name" value="UDP-Glycosyltransferase/glycogen phosphorylase"/>
    <property type="match status" value="1"/>
</dbReference>
<dbReference type="STRING" id="35622.SAMN04489764_1809"/>
<sequence length="392" mass="41495">MRESASHEDTAAAPQNPDDASLVLHVLGARPNFVKAAPVVRALAELGVRQGIVHTGQHYDKLMSDVFFADLGLPEPIANLGVGSGSHARQTAALLTGLEDVVLRENPDLVVVYGDVNSTLAAILVCAKLHVPTAHVEAGLRSFDREMPEEVNRIVTDALADLLFVTSPEALSHLGAEGIDPAKVHLVGNPMIDSLFAALPKLDPEPVRRRLGVPEKYAVATLHRPGNVDRPETARELVEAVLDVSRRIPVVVPLHPRGRDRLASLGLVTGDNLWITDPLGYLDFLSLVRGAKLVVTDSGGVQEETTMLGVPCLTVRPNTERPITVTHGTNRLVTPALLPAAAEKALADGAATPSGELPPLWDGAAGPRIARVIAAWLKGDSLSPAARGVVDA</sequence>
<dbReference type="PANTHER" id="PTHR43174:SF1">
    <property type="entry name" value="UDP-N-ACETYLGLUCOSAMINE 2-EPIMERASE"/>
    <property type="match status" value="1"/>
</dbReference>
<dbReference type="Gene3D" id="3.40.50.2000">
    <property type="entry name" value="Glycogen Phosphorylase B"/>
    <property type="match status" value="2"/>
</dbReference>
<keyword evidence="1" id="KW-0413">Isomerase</keyword>
<accession>A0A1H1D3S7</accession>